<protein>
    <submittedName>
        <fullName evidence="2">Arm DNA-binding domain-containing protein</fullName>
    </submittedName>
</protein>
<gene>
    <name evidence="2" type="ORF">JH395_08115</name>
</gene>
<evidence type="ECO:0000256" key="1">
    <source>
        <dbReference type="SAM" id="MobiDB-lite"/>
    </source>
</evidence>
<organism evidence="2 3">
    <name type="scientific">Lactiplantibacillus plantarum</name>
    <name type="common">Lactobacillus plantarum</name>
    <dbReference type="NCBI Taxonomy" id="1590"/>
    <lineage>
        <taxon>Bacteria</taxon>
        <taxon>Bacillati</taxon>
        <taxon>Bacillota</taxon>
        <taxon>Bacilli</taxon>
        <taxon>Lactobacillales</taxon>
        <taxon>Lactobacillaceae</taxon>
        <taxon>Lactiplantibacillus</taxon>
    </lineage>
</organism>
<evidence type="ECO:0000313" key="2">
    <source>
        <dbReference type="EMBL" id="QQM59724.1"/>
    </source>
</evidence>
<name>A0AAX1K7P0_LACPN</name>
<dbReference type="EMBL" id="CP066817">
    <property type="protein sequence ID" value="QQM59724.1"/>
    <property type="molecule type" value="Genomic_DNA"/>
</dbReference>
<feature type="region of interest" description="Disordered" evidence="1">
    <location>
        <begin position="1"/>
        <end position="32"/>
    </location>
</feature>
<dbReference type="RefSeq" id="WP_088775913.1">
    <property type="nucleotide sequence ID" value="NZ_CBZW010000009.1"/>
</dbReference>
<evidence type="ECO:0000313" key="3">
    <source>
        <dbReference type="Proteomes" id="UP000595466"/>
    </source>
</evidence>
<proteinExistence type="predicted"/>
<dbReference type="GO" id="GO:0003677">
    <property type="term" value="F:DNA binding"/>
    <property type="evidence" value="ECO:0007669"/>
    <property type="project" value="UniProtKB-KW"/>
</dbReference>
<keyword evidence="2" id="KW-0238">DNA-binding</keyword>
<dbReference type="AlphaFoldDB" id="A0AAX1K7P0"/>
<sequence>MAYQGMDTGTGKQKQVHRQGFKPSEQPKMLLS</sequence>
<accession>A0AAX1K7P0</accession>
<reference evidence="2 3" key="1">
    <citation type="submission" date="2020-12" db="EMBL/GenBank/DDBJ databases">
        <title>Whole genome sequencing of Lactobacillus plantarum PC518.</title>
        <authorList>
            <person name="Guo Q."/>
        </authorList>
    </citation>
    <scope>NUCLEOTIDE SEQUENCE [LARGE SCALE GENOMIC DNA]</scope>
    <source>
        <strain evidence="2 3">PC518</strain>
    </source>
</reference>
<dbReference type="Proteomes" id="UP000595466">
    <property type="component" value="Chromosome"/>
</dbReference>